<accession>A0AAI8YSN9</accession>
<evidence type="ECO:0008006" key="3">
    <source>
        <dbReference type="Google" id="ProtNLM"/>
    </source>
</evidence>
<dbReference type="Proteomes" id="UP001296104">
    <property type="component" value="Unassembled WGS sequence"/>
</dbReference>
<protein>
    <recommendedName>
        <fullName evidence="3">F-box domain-containing protein</fullName>
    </recommendedName>
</protein>
<dbReference type="EMBL" id="CAVMBE010000004">
    <property type="protein sequence ID" value="CAK3826929.1"/>
    <property type="molecule type" value="Genomic_DNA"/>
</dbReference>
<gene>
    <name evidence="1" type="ORF">LECACI_7A001276</name>
</gene>
<dbReference type="AlphaFoldDB" id="A0AAI8YSN9"/>
<sequence length="208" mass="23337">MNETEPQSSAVSRVFGTTELLENILLQLGESNKSAWRDLFVVQRVSRRFQAVIYASPSLRRTMFLEPPNRPLDSAEVAHFFESYRAFFTAIQSVLFPFWCHLRHASSDNAEAFVLALNISLFWQEESPGCLVGRGPGGFDGSKAIEQHDSWRKLFVPYHPGQQVELHCCGYPVQDSITEGITLGELADKAMRAGSGHLDGLQPVRYFG</sequence>
<keyword evidence="2" id="KW-1185">Reference proteome</keyword>
<evidence type="ECO:0000313" key="1">
    <source>
        <dbReference type="EMBL" id="CAK3826929.1"/>
    </source>
</evidence>
<name>A0AAI8YSN9_9PEZI</name>
<evidence type="ECO:0000313" key="2">
    <source>
        <dbReference type="Proteomes" id="UP001296104"/>
    </source>
</evidence>
<reference evidence="1" key="1">
    <citation type="submission" date="2023-11" db="EMBL/GenBank/DDBJ databases">
        <authorList>
            <person name="Alioto T."/>
            <person name="Alioto T."/>
            <person name="Gomez Garrido J."/>
        </authorList>
    </citation>
    <scope>NUCLEOTIDE SEQUENCE</scope>
</reference>
<comment type="caution">
    <text evidence="1">The sequence shown here is derived from an EMBL/GenBank/DDBJ whole genome shotgun (WGS) entry which is preliminary data.</text>
</comment>
<organism evidence="1 2">
    <name type="scientific">Lecanosticta acicola</name>
    <dbReference type="NCBI Taxonomy" id="111012"/>
    <lineage>
        <taxon>Eukaryota</taxon>
        <taxon>Fungi</taxon>
        <taxon>Dikarya</taxon>
        <taxon>Ascomycota</taxon>
        <taxon>Pezizomycotina</taxon>
        <taxon>Dothideomycetes</taxon>
        <taxon>Dothideomycetidae</taxon>
        <taxon>Mycosphaerellales</taxon>
        <taxon>Mycosphaerellaceae</taxon>
        <taxon>Lecanosticta</taxon>
    </lineage>
</organism>
<proteinExistence type="predicted"/>